<keyword evidence="2" id="KW-1133">Transmembrane helix</keyword>
<dbReference type="Proteomes" id="UP000306544">
    <property type="component" value="Unassembled WGS sequence"/>
</dbReference>
<dbReference type="EMBL" id="VAWA01000006">
    <property type="protein sequence ID" value="TLP76842.1"/>
    <property type="molecule type" value="Genomic_DNA"/>
</dbReference>
<feature type="transmembrane region" description="Helical" evidence="2">
    <location>
        <begin position="430"/>
        <end position="447"/>
    </location>
</feature>
<dbReference type="RefSeq" id="WP_138169985.1">
    <property type="nucleotide sequence ID" value="NZ_VAWA01000006.1"/>
</dbReference>
<evidence type="ECO:0000256" key="2">
    <source>
        <dbReference type="SAM" id="Phobius"/>
    </source>
</evidence>
<feature type="transmembrane region" description="Helical" evidence="2">
    <location>
        <begin position="597"/>
        <end position="616"/>
    </location>
</feature>
<accession>A0A5R9ADH4</accession>
<dbReference type="InterPro" id="IPR029044">
    <property type="entry name" value="Nucleotide-diphossugar_trans"/>
</dbReference>
<dbReference type="OrthoDB" id="3734530at2"/>
<sequence>MSRPAARLHIAAVVLHDGGGFASPQWDASGRALNLAAGLQWQTRQPDSVIELSSADYAGPQDLSRSLHSRLIRHRRQARQTLSSGPGGVKSTPLWRTFERQLGDGFAPRFQWLWILPADTVPEPQALERLEERIFTVKDEETHGTVEVVGAKQWVGGIDEPRLLSAGLWVARSGEVTPLTEPKELDQGQYDGRDEVPGVSAHGMMVRASLFGDLGGFSPELDSEYAAAEFCVRAREVGARTVLESGAAVRRSAAPQREMVHRLGGSLLLSHAERKSQVRLRLSHAHLSLLPLLWLGLWFAAAGRLVALLVCKAPDAGLSQFSSSSSALLNWAAVARLRRHRSAGRKAALSRPERAGDSARQVVASGLRAVRESRISGASLREQRRRDTTAETVGATTERTAPPEERGLLEVGAGDGEFDQLPARGSGDRLGLFLLLTVLTGISLVGYRDLLTAGALGGGAAAPVSPSLNEVWHHTLSFLAADSLGERAAADPFNAVLLLLSAVSLGHASAVLLWTVILAAPLSALTAWWAARLWSSTSAHRLIAALLWALLPALQVGAGQGRLGAVLAHILLPVLVLVTVRAVRLHSQRRAHAGQVTALRLTAGWETAAAAALLMAAVTASAPVLLVPAVLSCVVGALLLGRQGRVLWLLPIPAVTIFVPMLASALDRGSSPLVALISEPGRHVAASEAGAPAPVWQQLLGFAQAFDPAAGLPGAGGTGALAWLPAMLEADYWALRLALLIGAPLLVVAVLGMLGARRRGLMMICGLTALGLIGYSSVVSRLAAGTAGGEVLAAHIGPLVSAVTLCLIAAAISALQPGSPPLAALGGVFVPVASTLLVLSIAASGVFWAAPRLMPTAELTDRTVTAVNSEPVLIEPAAVRTLPATAADLGTGPAETRTLVLSSSHEGVTAQLRSGGGATLDKHRSAAGRGHLPLWASATPPETAADSPETGSGELSDSDKRLADLVANVVVPGSENVADLAFELGIGHVLVTQGTALCEAVDTASGLSAVGETDFGALWRVESQASEDLAAPAEMAGAPTAWARIVTAEGDPVALLPSDHHRISADLSALATPDGEVLELDPETEYYVQIAAERAAGWAAALDGQPLRPVTASSLGPGTEEIPWTRQFHLPASFADDPQGQLELAHTPRLQYPILVSTGALLLIFVLIALPLPRSWRILPVVSDARLAPRRGVMA</sequence>
<feature type="transmembrane region" description="Helical" evidence="2">
    <location>
        <begin position="566"/>
        <end position="585"/>
    </location>
</feature>
<reference evidence="3 4" key="1">
    <citation type="submission" date="2019-05" db="EMBL/GenBank/DDBJ databases">
        <title>Nesterenkonia sp. GY239, isolated from the Southern Atlantic Ocean.</title>
        <authorList>
            <person name="Zhang G."/>
        </authorList>
    </citation>
    <scope>NUCLEOTIDE SEQUENCE [LARGE SCALE GENOMIC DNA]</scope>
    <source>
        <strain evidence="3 4">GY239</strain>
    </source>
</reference>
<keyword evidence="2" id="KW-0472">Membrane</keyword>
<keyword evidence="4" id="KW-1185">Reference proteome</keyword>
<evidence type="ECO:0008006" key="5">
    <source>
        <dbReference type="Google" id="ProtNLM"/>
    </source>
</evidence>
<name>A0A5R9ADH4_9MICC</name>
<feature type="transmembrane region" description="Helical" evidence="2">
    <location>
        <begin position="733"/>
        <end position="754"/>
    </location>
</feature>
<dbReference type="SUPFAM" id="SSF53448">
    <property type="entry name" value="Nucleotide-diphospho-sugar transferases"/>
    <property type="match status" value="1"/>
</dbReference>
<feature type="region of interest" description="Disordered" evidence="1">
    <location>
        <begin position="378"/>
        <end position="400"/>
    </location>
</feature>
<dbReference type="Gene3D" id="3.90.550.10">
    <property type="entry name" value="Spore Coat Polysaccharide Biosynthesis Protein SpsA, Chain A"/>
    <property type="match status" value="1"/>
</dbReference>
<evidence type="ECO:0000313" key="3">
    <source>
        <dbReference type="EMBL" id="TLP76842.1"/>
    </source>
</evidence>
<protein>
    <recommendedName>
        <fullName evidence="5">Glycosyltransferase family 2 protein</fullName>
    </recommendedName>
</protein>
<feature type="transmembrane region" description="Helical" evidence="2">
    <location>
        <begin position="542"/>
        <end position="560"/>
    </location>
</feature>
<feature type="transmembrane region" description="Helical" evidence="2">
    <location>
        <begin position="508"/>
        <end position="530"/>
    </location>
</feature>
<feature type="transmembrane region" description="Helical" evidence="2">
    <location>
        <begin position="647"/>
        <end position="666"/>
    </location>
</feature>
<feature type="transmembrane region" description="Helical" evidence="2">
    <location>
        <begin position="1150"/>
        <end position="1170"/>
    </location>
</feature>
<comment type="caution">
    <text evidence="3">The sequence shown here is derived from an EMBL/GenBank/DDBJ whole genome shotgun (WGS) entry which is preliminary data.</text>
</comment>
<evidence type="ECO:0000256" key="1">
    <source>
        <dbReference type="SAM" id="MobiDB-lite"/>
    </source>
</evidence>
<dbReference type="AlphaFoldDB" id="A0A5R9ADH4"/>
<organism evidence="3 4">
    <name type="scientific">Nesterenkonia sphaerica</name>
    <dbReference type="NCBI Taxonomy" id="1804988"/>
    <lineage>
        <taxon>Bacteria</taxon>
        <taxon>Bacillati</taxon>
        <taxon>Actinomycetota</taxon>
        <taxon>Actinomycetes</taxon>
        <taxon>Micrococcales</taxon>
        <taxon>Micrococcaceae</taxon>
        <taxon>Nesterenkonia</taxon>
    </lineage>
</organism>
<proteinExistence type="predicted"/>
<evidence type="ECO:0000313" key="4">
    <source>
        <dbReference type="Proteomes" id="UP000306544"/>
    </source>
</evidence>
<feature type="transmembrane region" description="Helical" evidence="2">
    <location>
        <begin position="822"/>
        <end position="850"/>
    </location>
</feature>
<feature type="transmembrane region" description="Helical" evidence="2">
    <location>
        <begin position="622"/>
        <end position="640"/>
    </location>
</feature>
<keyword evidence="2" id="KW-0812">Transmembrane</keyword>
<feature type="transmembrane region" description="Helical" evidence="2">
    <location>
        <begin position="761"/>
        <end position="784"/>
    </location>
</feature>
<feature type="region of interest" description="Disordered" evidence="1">
    <location>
        <begin position="931"/>
        <end position="957"/>
    </location>
</feature>
<gene>
    <name evidence="3" type="ORF">FEF27_06220</name>
</gene>
<feature type="transmembrane region" description="Helical" evidence="2">
    <location>
        <begin position="796"/>
        <end position="815"/>
    </location>
</feature>
<feature type="transmembrane region" description="Helical" evidence="2">
    <location>
        <begin position="289"/>
        <end position="310"/>
    </location>
</feature>
<feature type="compositionally biased region" description="Polar residues" evidence="1">
    <location>
        <begin position="390"/>
        <end position="399"/>
    </location>
</feature>